<dbReference type="Gene3D" id="3.30.70.920">
    <property type="match status" value="1"/>
</dbReference>
<dbReference type="AlphaFoldDB" id="A0A2H1EGC0"/>
<proteinExistence type="predicted"/>
<dbReference type="InterPro" id="IPR019887">
    <property type="entry name" value="Tscrpt_reg_AsnC/Lrp_C"/>
</dbReference>
<dbReference type="InterPro" id="IPR011008">
    <property type="entry name" value="Dimeric_a/b-barrel"/>
</dbReference>
<accession>A0A2H1EGC0</accession>
<dbReference type="Pfam" id="PF01037">
    <property type="entry name" value="AsnC_trans_reg"/>
    <property type="match status" value="1"/>
</dbReference>
<feature type="domain" description="Transcription regulator AsnC/Lrp ligand binding" evidence="1">
    <location>
        <begin position="6"/>
        <end position="75"/>
    </location>
</feature>
<keyword evidence="3" id="KW-1185">Reference proteome</keyword>
<dbReference type="OrthoDB" id="8136at2157"/>
<protein>
    <submittedName>
        <fullName evidence="2">Transcriptional regulator, AsnC family</fullName>
    </submittedName>
</protein>
<dbReference type="RefSeq" id="WP_101009580.1">
    <property type="nucleotide sequence ID" value="NZ_FRFC01000003.1"/>
</dbReference>
<dbReference type="EMBL" id="FRFC01000003">
    <property type="protein sequence ID" value="SHO45237.1"/>
    <property type="molecule type" value="Genomic_DNA"/>
</dbReference>
<dbReference type="SUPFAM" id="SSF54909">
    <property type="entry name" value="Dimeric alpha+beta barrel"/>
    <property type="match status" value="1"/>
</dbReference>
<evidence type="ECO:0000313" key="2">
    <source>
        <dbReference type="EMBL" id="SHO45237.1"/>
    </source>
</evidence>
<gene>
    <name evidence="2" type="ORF">NSIN_20598</name>
</gene>
<sequence length="75" mass="8326">MSKAFVAIHCETGKENPVIRKLMEIRGISEVTGTLGLYDVIVKVEASDSLTLEKIITKEVRKVPHVLTTMTLMVI</sequence>
<organism evidence="2 3">
    <name type="scientific">Nitrosotalea sinensis</name>
    <dbReference type="NCBI Taxonomy" id="1499975"/>
    <lineage>
        <taxon>Archaea</taxon>
        <taxon>Nitrososphaerota</taxon>
        <taxon>Nitrososphaeria</taxon>
        <taxon>Nitrosotaleales</taxon>
        <taxon>Nitrosotaleaceae</taxon>
        <taxon>Nitrosotalea</taxon>
    </lineage>
</organism>
<evidence type="ECO:0000313" key="3">
    <source>
        <dbReference type="Proteomes" id="UP000232412"/>
    </source>
</evidence>
<name>A0A2H1EGC0_9ARCH</name>
<dbReference type="Proteomes" id="UP000232412">
    <property type="component" value="Unassembled WGS sequence"/>
</dbReference>
<evidence type="ECO:0000259" key="1">
    <source>
        <dbReference type="Pfam" id="PF01037"/>
    </source>
</evidence>
<reference evidence="3" key="1">
    <citation type="submission" date="2016-12" db="EMBL/GenBank/DDBJ databases">
        <authorList>
            <person name="Herbold C."/>
        </authorList>
    </citation>
    <scope>NUCLEOTIDE SEQUENCE [LARGE SCALE GENOMIC DNA]</scope>
</reference>